<keyword evidence="3" id="KW-1185">Reference proteome</keyword>
<evidence type="ECO:0000313" key="3">
    <source>
        <dbReference type="Proteomes" id="UP000199663"/>
    </source>
</evidence>
<name>A0A1H3T514_9BACT</name>
<protein>
    <submittedName>
        <fullName evidence="2">Cytochrome oxidase Cu insertion factor, SCO1/SenC/PrrC family</fullName>
    </submittedName>
</protein>
<dbReference type="Gene3D" id="3.40.30.10">
    <property type="entry name" value="Glutaredoxin"/>
    <property type="match status" value="1"/>
</dbReference>
<gene>
    <name evidence="2" type="ORF">SAMN05444412_11557</name>
</gene>
<evidence type="ECO:0000259" key="1">
    <source>
        <dbReference type="PROSITE" id="PS51352"/>
    </source>
</evidence>
<feature type="domain" description="Thioredoxin" evidence="1">
    <location>
        <begin position="244"/>
        <end position="400"/>
    </location>
</feature>
<evidence type="ECO:0000313" key="2">
    <source>
        <dbReference type="EMBL" id="SDZ45294.1"/>
    </source>
</evidence>
<dbReference type="CDD" id="cd02966">
    <property type="entry name" value="TlpA_like_family"/>
    <property type="match status" value="1"/>
</dbReference>
<dbReference type="PROSITE" id="PS51352">
    <property type="entry name" value="THIOREDOXIN_2"/>
    <property type="match status" value="1"/>
</dbReference>
<reference evidence="2 3" key="1">
    <citation type="submission" date="2016-10" db="EMBL/GenBank/DDBJ databases">
        <authorList>
            <person name="Varghese N."/>
            <person name="Submissions S."/>
        </authorList>
    </citation>
    <scope>NUCLEOTIDE SEQUENCE [LARGE SCALE GENOMIC DNA]</scope>
    <source>
        <strain evidence="2 3">DSM 17997</strain>
    </source>
</reference>
<accession>A0A1H3T514</accession>
<dbReference type="InterPro" id="IPR050553">
    <property type="entry name" value="Thioredoxin_ResA/DsbE_sf"/>
</dbReference>
<dbReference type="RefSeq" id="WP_019599364.1">
    <property type="nucleotide sequence ID" value="NZ_FNQC01000015.1"/>
</dbReference>
<organism evidence="2 3">
    <name type="scientific">Rhodonellum ikkaensis</name>
    <dbReference type="NCBI Taxonomy" id="336829"/>
    <lineage>
        <taxon>Bacteria</taxon>
        <taxon>Pseudomonadati</taxon>
        <taxon>Bacteroidota</taxon>
        <taxon>Cytophagia</taxon>
        <taxon>Cytophagales</taxon>
        <taxon>Cytophagaceae</taxon>
        <taxon>Rhodonellum</taxon>
    </lineage>
</organism>
<dbReference type="InterPro" id="IPR013766">
    <property type="entry name" value="Thioredoxin_domain"/>
</dbReference>
<dbReference type="SUPFAM" id="SSF52833">
    <property type="entry name" value="Thioredoxin-like"/>
    <property type="match status" value="1"/>
</dbReference>
<dbReference type="PANTHER" id="PTHR42852:SF13">
    <property type="entry name" value="PROTEIN DIPZ"/>
    <property type="match status" value="1"/>
</dbReference>
<dbReference type="InterPro" id="IPR013740">
    <property type="entry name" value="Redoxin"/>
</dbReference>
<dbReference type="Pfam" id="PF08534">
    <property type="entry name" value="Redoxin"/>
    <property type="match status" value="1"/>
</dbReference>
<dbReference type="PANTHER" id="PTHR42852">
    <property type="entry name" value="THIOL:DISULFIDE INTERCHANGE PROTEIN DSBE"/>
    <property type="match status" value="1"/>
</dbReference>
<dbReference type="EMBL" id="FNQC01000015">
    <property type="protein sequence ID" value="SDZ45294.1"/>
    <property type="molecule type" value="Genomic_DNA"/>
</dbReference>
<sequence>MKKINLLCLVLFILLGSCRQETKKQIVLDGNWLAVLDISPDIIPFRLTFSQSKGKLIAQVHNAEETLVYDEVVIREDSLFITMSIFDSEIKAKIIDPQNIEGIYVRNYAANYVIPFNASKTTKSRFEVKEKPKTDFSGRWKTVFQDEKGETYEAVGIFSQKGDQLTGTFLTSLGDYRFLEGNVSGSTFSLSAFDGSHAFLFKGELQEDGSILGKFRSGPRYAETFIAVRDDAFELPDAYGLTSLKEGIEKLTFSFPDLNGQPVSLDNEKFRGKVVLVQLFGTWCPNCMDETKFLAPWYEKNKARGIEIVALAFESKPDFDYASARVKKSKEKLNANYTFLIAGESNKDKAGEALPMLNAVVAFPTLLYIDKKGKIRKIHTGFNGPATGGLFDRWVEEHEALVREMLAES</sequence>
<comment type="caution">
    <text evidence="2">The sequence shown here is derived from an EMBL/GenBank/DDBJ whole genome shotgun (WGS) entry which is preliminary data.</text>
</comment>
<proteinExistence type="predicted"/>
<dbReference type="InterPro" id="IPR036249">
    <property type="entry name" value="Thioredoxin-like_sf"/>
</dbReference>
<dbReference type="Proteomes" id="UP000199663">
    <property type="component" value="Unassembled WGS sequence"/>
</dbReference>
<dbReference type="PROSITE" id="PS51257">
    <property type="entry name" value="PROKAR_LIPOPROTEIN"/>
    <property type="match status" value="1"/>
</dbReference>